<sequence length="190" mass="21288">MYTNTNQPVIGYPDAHWGGCVKDRRSYTGYAFLLGGSVISWKSQKQRSVALLSTEAEYVSLAEATEEAIGLRSLLLEIGLDDFSRITLLVDNRSAILLASDSVFHAQTKHNDIKHHFIRDVISEGFVILLHTPTNEMGADVLTKALPRQTYRRSLQDLGMIDLEKDESASYTTAIARDVTSTWHIRCRVC</sequence>
<evidence type="ECO:0000313" key="1">
    <source>
        <dbReference type="EMBL" id="CAD1581638.1"/>
    </source>
</evidence>
<reference evidence="1" key="1">
    <citation type="submission" date="2020-07" db="EMBL/GenBank/DDBJ databases">
        <authorList>
            <person name="Ferguson B K."/>
        </authorList>
    </citation>
    <scope>NUCLEOTIDE SEQUENCE</scope>
    <source>
        <strain evidence="1">L06</strain>
    </source>
</reference>
<gene>
    <name evidence="1" type="ORF">BBRV_LOCUS119853</name>
</gene>
<accession>A0A6V7LZU6</accession>
<dbReference type="AlphaFoldDB" id="A0A6V7LZU6"/>
<dbReference type="PANTHER" id="PTHR11439">
    <property type="entry name" value="GAG-POL-RELATED RETROTRANSPOSON"/>
    <property type="match status" value="1"/>
</dbReference>
<organism evidence="1">
    <name type="scientific">Bracon brevicornis</name>
    <dbReference type="NCBI Taxonomy" id="1563983"/>
    <lineage>
        <taxon>Eukaryota</taxon>
        <taxon>Metazoa</taxon>
        <taxon>Ecdysozoa</taxon>
        <taxon>Arthropoda</taxon>
        <taxon>Hexapoda</taxon>
        <taxon>Insecta</taxon>
        <taxon>Pterygota</taxon>
        <taxon>Neoptera</taxon>
        <taxon>Endopterygota</taxon>
        <taxon>Hymenoptera</taxon>
        <taxon>Apocrita</taxon>
        <taxon>Ichneumonoidea</taxon>
        <taxon>Braconidae</taxon>
        <taxon>Braconinae</taxon>
        <taxon>Bracon</taxon>
    </lineage>
</organism>
<dbReference type="EMBL" id="CADCXW020000347">
    <property type="protein sequence ID" value="CAD1581638.1"/>
    <property type="molecule type" value="Genomic_DNA"/>
</dbReference>
<dbReference type="CDD" id="cd09272">
    <property type="entry name" value="RNase_HI_RT_Ty1"/>
    <property type="match status" value="1"/>
</dbReference>
<proteinExistence type="predicted"/>
<protein>
    <recommendedName>
        <fullName evidence="2">Reverse transcriptase Ty1/copia-type domain-containing protein</fullName>
    </recommendedName>
</protein>
<name>A0A6V7LZU6_9HYME</name>
<dbReference type="PANTHER" id="PTHR11439:SF467">
    <property type="entry name" value="INTEGRASE CATALYTIC DOMAIN-CONTAINING PROTEIN"/>
    <property type="match status" value="1"/>
</dbReference>
<evidence type="ECO:0008006" key="2">
    <source>
        <dbReference type="Google" id="ProtNLM"/>
    </source>
</evidence>